<dbReference type="Proteomes" id="UP000622797">
    <property type="component" value="Unassembled WGS sequence"/>
</dbReference>
<evidence type="ECO:0000313" key="4">
    <source>
        <dbReference type="Proteomes" id="UP000622797"/>
    </source>
</evidence>
<dbReference type="AlphaFoldDB" id="A0A8H4XED2"/>
<comment type="caution">
    <text evidence="3">The sequence shown here is derived from an EMBL/GenBank/DDBJ whole genome shotgun (WGS) entry which is preliminary data.</text>
</comment>
<proteinExistence type="predicted"/>
<dbReference type="Pfam" id="PF20183">
    <property type="entry name" value="DUF6546"/>
    <property type="match status" value="1"/>
</dbReference>
<keyword evidence="4" id="KW-1185">Reference proteome</keyword>
<dbReference type="InterPro" id="IPR046676">
    <property type="entry name" value="DUF6546"/>
</dbReference>
<feature type="domain" description="DUF6546" evidence="2">
    <location>
        <begin position="430"/>
        <end position="519"/>
    </location>
</feature>
<dbReference type="OrthoDB" id="5333491at2759"/>
<dbReference type="EMBL" id="JABEXW010000098">
    <property type="protein sequence ID" value="KAF4971285.1"/>
    <property type="molecule type" value="Genomic_DNA"/>
</dbReference>
<accession>A0A8H4XED2</accession>
<feature type="compositionally biased region" description="Acidic residues" evidence="1">
    <location>
        <begin position="150"/>
        <end position="170"/>
    </location>
</feature>
<name>A0A8H4XED2_9HYPO</name>
<evidence type="ECO:0000256" key="1">
    <source>
        <dbReference type="SAM" id="MobiDB-lite"/>
    </source>
</evidence>
<feature type="region of interest" description="Disordered" evidence="1">
    <location>
        <begin position="127"/>
        <end position="170"/>
    </location>
</feature>
<sequence>MERLSSEILYMIAAEAAASRPHVELDKVFDVWDLHDKLKVPSSSTRPNSLAPYASVSRGWQLAFEPFTFETLILSPKRLAQAERQGYLTQRRLGYVRTIAVPITFPLPWPWDVPIVFSQVAEWPPAPEVKPRKIDTTTGGNETAGAENVSSEEEAEGEDEDEYIEDEEDLLPPEERGYDKILASIIRSLFRILKLAPVHENKQPYIDLRLGLPVPREYGWCFANCIEEPEAERTEVGWCKPLYLDLLLNQHELPELPVIASCSFEMPRLKKLKLHLSDKEWRDPLLRVRLRDDFASSLTILPETITDFELHYSRRVPRDHSYTPVCIVPPNEKHDHLSKALFSFSQRENLVSFSANGSFEMDILGPWNRSRSSAANSAWSRLEHYEIGLLVVTPFGQWLAIQYTDNPNTDSFKDERWGAPSEWSRSCLSHFTTNEFRGPVDPEYAHDLVCAAGRAAVHMPCLKTMKINVGVVAGYKVSYTSKKVEPCMRIVGKKLQPPNEDLLRIWRRVALDHDQKFVLEWSDTVKTNKRKERFQ</sequence>
<protein>
    <recommendedName>
        <fullName evidence="2">DUF6546 domain-containing protein</fullName>
    </recommendedName>
</protein>
<reference evidence="3" key="2">
    <citation type="submission" date="2020-05" db="EMBL/GenBank/DDBJ databases">
        <authorList>
            <person name="Kim H.-S."/>
            <person name="Proctor R.H."/>
            <person name="Brown D.W."/>
        </authorList>
    </citation>
    <scope>NUCLEOTIDE SEQUENCE</scope>
    <source>
        <strain evidence="3">NRRL 20472</strain>
    </source>
</reference>
<reference evidence="3" key="1">
    <citation type="journal article" date="2020" name="BMC Genomics">
        <title>Correction to: Identification and distribution of gene clusters required for synthesis of sphingolipid metabolism inhibitors in diverse species of the filamentous fungus Fusarium.</title>
        <authorList>
            <person name="Kim H.S."/>
            <person name="Lohmar J.M."/>
            <person name="Busman M."/>
            <person name="Brown D.W."/>
            <person name="Naumann T.A."/>
            <person name="Divon H.H."/>
            <person name="Lysoe E."/>
            <person name="Uhlig S."/>
            <person name="Proctor R.H."/>
        </authorList>
    </citation>
    <scope>NUCLEOTIDE SEQUENCE</scope>
    <source>
        <strain evidence="3">NRRL 20472</strain>
    </source>
</reference>
<gene>
    <name evidence="3" type="ORF">FSARC_1855</name>
</gene>
<feature type="compositionally biased region" description="Low complexity" evidence="1">
    <location>
        <begin position="136"/>
        <end position="148"/>
    </location>
</feature>
<organism evidence="3 4">
    <name type="scientific">Fusarium sarcochroum</name>
    <dbReference type="NCBI Taxonomy" id="1208366"/>
    <lineage>
        <taxon>Eukaryota</taxon>
        <taxon>Fungi</taxon>
        <taxon>Dikarya</taxon>
        <taxon>Ascomycota</taxon>
        <taxon>Pezizomycotina</taxon>
        <taxon>Sordariomycetes</taxon>
        <taxon>Hypocreomycetidae</taxon>
        <taxon>Hypocreales</taxon>
        <taxon>Nectriaceae</taxon>
        <taxon>Fusarium</taxon>
        <taxon>Fusarium lateritium species complex</taxon>
    </lineage>
</organism>
<evidence type="ECO:0000313" key="3">
    <source>
        <dbReference type="EMBL" id="KAF4971285.1"/>
    </source>
</evidence>
<evidence type="ECO:0000259" key="2">
    <source>
        <dbReference type="Pfam" id="PF20183"/>
    </source>
</evidence>